<evidence type="ECO:0000259" key="9">
    <source>
        <dbReference type="PROSITE" id="PS51294"/>
    </source>
</evidence>
<evidence type="ECO:0000313" key="10">
    <source>
        <dbReference type="EMBL" id="KAL0340795.1"/>
    </source>
</evidence>
<name>A0AAW2NCX4_SESRA</name>
<dbReference type="GO" id="GO:0003700">
    <property type="term" value="F:DNA-binding transcription factor activity"/>
    <property type="evidence" value="ECO:0007669"/>
    <property type="project" value="InterPro"/>
</dbReference>
<dbReference type="PROSITE" id="PS51294">
    <property type="entry name" value="HTH_MYB"/>
    <property type="match status" value="1"/>
</dbReference>
<evidence type="ECO:0000256" key="4">
    <source>
        <dbReference type="ARBA" id="ARBA00023054"/>
    </source>
</evidence>
<evidence type="ECO:0000256" key="8">
    <source>
        <dbReference type="SAM" id="SignalP"/>
    </source>
</evidence>
<dbReference type="AlphaFoldDB" id="A0AAW2NCX4"/>
<dbReference type="GO" id="GO:0005634">
    <property type="term" value="C:nucleus"/>
    <property type="evidence" value="ECO:0007669"/>
    <property type="project" value="UniProtKB-SubCell"/>
</dbReference>
<protein>
    <submittedName>
        <fullName evidence="10">Myb family transcription factor PHL13</fullName>
    </submittedName>
</protein>
<dbReference type="InterPro" id="IPR046955">
    <property type="entry name" value="PHR1-like"/>
</dbReference>
<feature type="region of interest" description="Disordered" evidence="7">
    <location>
        <begin position="30"/>
        <end position="66"/>
    </location>
</feature>
<evidence type="ECO:0000256" key="5">
    <source>
        <dbReference type="ARBA" id="ARBA00023163"/>
    </source>
</evidence>
<comment type="subcellular location">
    <subcellularLocation>
        <location evidence="1">Nucleus</location>
    </subcellularLocation>
</comment>
<keyword evidence="3" id="KW-0805">Transcription regulation</keyword>
<dbReference type="Gene3D" id="1.10.10.60">
    <property type="entry name" value="Homeodomain-like"/>
    <property type="match status" value="1"/>
</dbReference>
<accession>A0AAW2NCX4</accession>
<dbReference type="PANTHER" id="PTHR31499">
    <property type="entry name" value="MYB FAMILY TRANSCRIPTION FACTOR PHL11"/>
    <property type="match status" value="1"/>
</dbReference>
<feature type="chain" id="PRO_5043576386" evidence="8">
    <location>
        <begin position="22"/>
        <end position="497"/>
    </location>
</feature>
<keyword evidence="5" id="KW-0804">Transcription</keyword>
<dbReference type="Pfam" id="PF14379">
    <property type="entry name" value="Myb_CC_LHEQLE"/>
    <property type="match status" value="1"/>
</dbReference>
<dbReference type="PANTHER" id="PTHR31499:SF80">
    <property type="entry name" value="HTH MYB-TYPE DOMAIN-CONTAINING PROTEIN"/>
    <property type="match status" value="1"/>
</dbReference>
<dbReference type="NCBIfam" id="TIGR01557">
    <property type="entry name" value="myb_SHAQKYF"/>
    <property type="match status" value="1"/>
</dbReference>
<gene>
    <name evidence="10" type="ORF">Sradi_4596300</name>
</gene>
<evidence type="ECO:0000256" key="3">
    <source>
        <dbReference type="ARBA" id="ARBA00023015"/>
    </source>
</evidence>
<feature type="region of interest" description="Disordered" evidence="7">
    <location>
        <begin position="412"/>
        <end position="497"/>
    </location>
</feature>
<keyword evidence="6" id="KW-0539">Nucleus</keyword>
<feature type="domain" description="HTH myb-type" evidence="9">
    <location>
        <begin position="275"/>
        <end position="333"/>
    </location>
</feature>
<dbReference type="EMBL" id="JACGWJ010000020">
    <property type="protein sequence ID" value="KAL0340795.1"/>
    <property type="molecule type" value="Genomic_DNA"/>
</dbReference>
<organism evidence="10">
    <name type="scientific">Sesamum radiatum</name>
    <name type="common">Black benniseed</name>
    <dbReference type="NCBI Taxonomy" id="300843"/>
    <lineage>
        <taxon>Eukaryota</taxon>
        <taxon>Viridiplantae</taxon>
        <taxon>Streptophyta</taxon>
        <taxon>Embryophyta</taxon>
        <taxon>Tracheophyta</taxon>
        <taxon>Spermatophyta</taxon>
        <taxon>Magnoliopsida</taxon>
        <taxon>eudicotyledons</taxon>
        <taxon>Gunneridae</taxon>
        <taxon>Pentapetalae</taxon>
        <taxon>asterids</taxon>
        <taxon>lamiids</taxon>
        <taxon>Lamiales</taxon>
        <taxon>Pedaliaceae</taxon>
        <taxon>Sesamum</taxon>
    </lineage>
</organism>
<evidence type="ECO:0000256" key="1">
    <source>
        <dbReference type="ARBA" id="ARBA00004123"/>
    </source>
</evidence>
<reference evidence="10" key="1">
    <citation type="submission" date="2020-06" db="EMBL/GenBank/DDBJ databases">
        <authorList>
            <person name="Li T."/>
            <person name="Hu X."/>
            <person name="Zhang T."/>
            <person name="Song X."/>
            <person name="Zhang H."/>
            <person name="Dai N."/>
            <person name="Sheng W."/>
            <person name="Hou X."/>
            <person name="Wei L."/>
        </authorList>
    </citation>
    <scope>NUCLEOTIDE SEQUENCE</scope>
    <source>
        <strain evidence="10">G02</strain>
        <tissue evidence="10">Leaf</tissue>
    </source>
</reference>
<dbReference type="InterPro" id="IPR017930">
    <property type="entry name" value="Myb_dom"/>
</dbReference>
<comment type="similarity">
    <text evidence="2">Belongs to the MYB-CC family.</text>
</comment>
<evidence type="ECO:0000256" key="2">
    <source>
        <dbReference type="ARBA" id="ARBA00006783"/>
    </source>
</evidence>
<dbReference type="InterPro" id="IPR001005">
    <property type="entry name" value="SANT/Myb"/>
</dbReference>
<dbReference type="GO" id="GO:0003677">
    <property type="term" value="F:DNA binding"/>
    <property type="evidence" value="ECO:0007669"/>
    <property type="project" value="InterPro"/>
</dbReference>
<feature type="region of interest" description="Disordered" evidence="7">
    <location>
        <begin position="247"/>
        <end position="266"/>
    </location>
</feature>
<reference evidence="10" key="2">
    <citation type="journal article" date="2024" name="Plant">
        <title>Genomic evolution and insights into agronomic trait innovations of Sesamum species.</title>
        <authorList>
            <person name="Miao H."/>
            <person name="Wang L."/>
            <person name="Qu L."/>
            <person name="Liu H."/>
            <person name="Sun Y."/>
            <person name="Le M."/>
            <person name="Wang Q."/>
            <person name="Wei S."/>
            <person name="Zheng Y."/>
            <person name="Lin W."/>
            <person name="Duan Y."/>
            <person name="Cao H."/>
            <person name="Xiong S."/>
            <person name="Wang X."/>
            <person name="Wei L."/>
            <person name="Li C."/>
            <person name="Ma Q."/>
            <person name="Ju M."/>
            <person name="Zhao R."/>
            <person name="Li G."/>
            <person name="Mu C."/>
            <person name="Tian Q."/>
            <person name="Mei H."/>
            <person name="Zhang T."/>
            <person name="Gao T."/>
            <person name="Zhang H."/>
        </authorList>
    </citation>
    <scope>NUCLEOTIDE SEQUENCE</scope>
    <source>
        <strain evidence="10">G02</strain>
    </source>
</reference>
<dbReference type="SUPFAM" id="SSF46689">
    <property type="entry name" value="Homeodomain-like"/>
    <property type="match status" value="1"/>
</dbReference>
<evidence type="ECO:0000256" key="7">
    <source>
        <dbReference type="SAM" id="MobiDB-lite"/>
    </source>
</evidence>
<dbReference type="InterPro" id="IPR006447">
    <property type="entry name" value="Myb_dom_plants"/>
</dbReference>
<feature type="compositionally biased region" description="Polar residues" evidence="7">
    <location>
        <begin position="255"/>
        <end position="266"/>
    </location>
</feature>
<keyword evidence="8" id="KW-0732">Signal</keyword>
<dbReference type="FunFam" id="1.10.10.60:FF:000002">
    <property type="entry name" value="Myb family transcription factor"/>
    <property type="match status" value="1"/>
</dbReference>
<dbReference type="InterPro" id="IPR009057">
    <property type="entry name" value="Homeodomain-like_sf"/>
</dbReference>
<keyword evidence="4" id="KW-0175">Coiled coil</keyword>
<feature type="signal peptide" evidence="8">
    <location>
        <begin position="1"/>
        <end position="21"/>
    </location>
</feature>
<evidence type="ECO:0000256" key="6">
    <source>
        <dbReference type="ARBA" id="ARBA00023242"/>
    </source>
</evidence>
<dbReference type="InterPro" id="IPR025756">
    <property type="entry name" value="Myb_CC_LHEQLE"/>
</dbReference>
<proteinExistence type="inferred from homology"/>
<dbReference type="Pfam" id="PF00249">
    <property type="entry name" value="Myb_DNA-binding"/>
    <property type="match status" value="1"/>
</dbReference>
<comment type="caution">
    <text evidence="10">The sequence shown here is derived from an EMBL/GenBank/DDBJ whole genome shotgun (WGS) entry which is preliminary data.</text>
</comment>
<sequence>MLGNCLLSFLVSHLFIKQLNMAPALFKKKSSETRPNDMETSGVLPRSLRTLPSPSEEKFPKLPDSPQVTLAQELTTNVISSCPSTLSSNNKSIGHLFSSASDHPGNLCGSLMSPDISRPKKLPFISKPLNDGVSFASSQLSPSVIRARKLDGYAAENNDVSWNTDGTENFLDIPLNTHSQNSQETCTALMPSEDHFKRTDWQDWADQLITVDDALDSNLSDLLVDVNVPELDAKLLELPPEVSSSQPQIHQHQQTPVSSAQSCPLVSSPCASPTTKTRMRWTPELHEAFVEAVNKLGGSERATPKGVLKLMNVEGLTIYHVKSHLQKYRTARYKPESSEGTSEKKSKTVAEITSLDLKTKMDITEALRLQMEVQKQLHEQLEIQRNLQLRIEEQGKHLQIMFEQQRKMEEEKLKASLSNVDEPSQLPPVEKQPSVSNVKAESSEHGPASTHEIPDKEDMSCETTACEEHESDDSGSSPPSKRARADETGRSSTTVGT</sequence>